<keyword evidence="2" id="KW-0808">Transferase</keyword>
<evidence type="ECO:0000259" key="10">
    <source>
        <dbReference type="Pfam" id="PF08100"/>
    </source>
</evidence>
<dbReference type="EMBL" id="NCKV01009986">
    <property type="protein sequence ID" value="RWS22048.1"/>
    <property type="molecule type" value="Genomic_DNA"/>
</dbReference>
<protein>
    <recommendedName>
        <fullName evidence="6">Acetylserotonin O-methyltransferase</fullName>
        <ecNumber evidence="5">2.1.1.4</ecNumber>
    </recommendedName>
    <alternativeName>
        <fullName evidence="7">Hydroxyindole O-methyltransferase</fullName>
    </alternativeName>
</protein>
<dbReference type="AlphaFoldDB" id="A0A443S3D2"/>
<evidence type="ECO:0000256" key="3">
    <source>
        <dbReference type="ARBA" id="ARBA00022691"/>
    </source>
</evidence>
<reference evidence="11 12" key="1">
    <citation type="journal article" date="2018" name="Gigascience">
        <title>Genomes of trombidid mites reveal novel predicted allergens and laterally-transferred genes associated with secondary metabolism.</title>
        <authorList>
            <person name="Dong X."/>
            <person name="Chaisiri K."/>
            <person name="Xia D."/>
            <person name="Armstrong S.D."/>
            <person name="Fang Y."/>
            <person name="Donnelly M.J."/>
            <person name="Kadowaki T."/>
            <person name="McGarry J.W."/>
            <person name="Darby A.C."/>
            <person name="Makepeace B.L."/>
        </authorList>
    </citation>
    <scope>NUCLEOTIDE SEQUENCE [LARGE SCALE GENOMIC DNA]</scope>
    <source>
        <strain evidence="11">UoL-UT</strain>
    </source>
</reference>
<dbReference type="OrthoDB" id="1606438at2759"/>
<dbReference type="PANTHER" id="PTHR43712:SF2">
    <property type="entry name" value="O-METHYLTRANSFERASE CICE"/>
    <property type="match status" value="1"/>
</dbReference>
<comment type="function">
    <text evidence="4">Catalyzes the transfer of a methyl group onto N-acetylserotonin, producing melatonin (N-acetyl-5-methoxytryptamine).</text>
</comment>
<feature type="domain" description="O-methyltransferase dimerisation" evidence="10">
    <location>
        <begin position="16"/>
        <end position="90"/>
    </location>
</feature>
<dbReference type="Gene3D" id="1.10.287.1350">
    <property type="match status" value="1"/>
</dbReference>
<dbReference type="InterPro" id="IPR001077">
    <property type="entry name" value="COMT_C"/>
</dbReference>
<dbReference type="GO" id="GO:0017096">
    <property type="term" value="F:acetylserotonin O-methyltransferase activity"/>
    <property type="evidence" value="ECO:0007669"/>
    <property type="project" value="UniProtKB-EC"/>
</dbReference>
<dbReference type="InterPro" id="IPR036390">
    <property type="entry name" value="WH_DNA-bd_sf"/>
</dbReference>
<dbReference type="Pfam" id="PF00891">
    <property type="entry name" value="Methyltransf_2"/>
    <property type="match status" value="1"/>
</dbReference>
<dbReference type="Pfam" id="PF08100">
    <property type="entry name" value="Dimerisation"/>
    <property type="match status" value="1"/>
</dbReference>
<evidence type="ECO:0000256" key="2">
    <source>
        <dbReference type="ARBA" id="ARBA00022679"/>
    </source>
</evidence>
<dbReference type="VEuPathDB" id="VectorBase:LDEU009992"/>
<evidence type="ECO:0000256" key="7">
    <source>
        <dbReference type="ARBA" id="ARBA00043054"/>
    </source>
</evidence>
<keyword evidence="12" id="KW-1185">Reference proteome</keyword>
<keyword evidence="1" id="KW-0489">Methyltransferase</keyword>
<evidence type="ECO:0000256" key="6">
    <source>
        <dbReference type="ARBA" id="ARBA00040730"/>
    </source>
</evidence>
<dbReference type="PIRSF" id="PIRSF005739">
    <property type="entry name" value="O-mtase"/>
    <property type="match status" value="1"/>
</dbReference>
<evidence type="ECO:0000256" key="5">
    <source>
        <dbReference type="ARBA" id="ARBA00039116"/>
    </source>
</evidence>
<dbReference type="PROSITE" id="PS51683">
    <property type="entry name" value="SAM_OMT_II"/>
    <property type="match status" value="1"/>
</dbReference>
<dbReference type="InterPro" id="IPR016461">
    <property type="entry name" value="COMT-like"/>
</dbReference>
<evidence type="ECO:0000256" key="1">
    <source>
        <dbReference type="ARBA" id="ARBA00022603"/>
    </source>
</evidence>
<dbReference type="PANTHER" id="PTHR43712">
    <property type="entry name" value="PUTATIVE (AFU_ORTHOLOGUE AFUA_4G14580)-RELATED"/>
    <property type="match status" value="1"/>
</dbReference>
<accession>A0A443S3D2</accession>
<dbReference type="Proteomes" id="UP000288716">
    <property type="component" value="Unassembled WGS sequence"/>
</dbReference>
<feature type="active site" description="Proton acceptor" evidence="8">
    <location>
        <position position="250"/>
    </location>
</feature>
<comment type="caution">
    <text evidence="11">The sequence shown here is derived from an EMBL/GenBank/DDBJ whole genome shotgun (WGS) entry which is preliminary data.</text>
</comment>
<evidence type="ECO:0000313" key="12">
    <source>
        <dbReference type="Proteomes" id="UP000288716"/>
    </source>
</evidence>
<dbReference type="Gene3D" id="1.10.10.10">
    <property type="entry name" value="Winged helix-like DNA-binding domain superfamily/Winged helix DNA-binding domain"/>
    <property type="match status" value="1"/>
</dbReference>
<evidence type="ECO:0000256" key="8">
    <source>
        <dbReference type="PIRSR" id="PIRSR005739-1"/>
    </source>
</evidence>
<sequence length="341" mass="37985">MESGISKVEETNLMFDLMFGGIKSQMIYCAAKLNVVDHLSERPLNAEQIAKLENCHLENTYRLLRGLASIGILEESNDGFFRATKLGKMLKASETGSQKSIAIAILGEQTKASTHLLHSIKTGQTAFEHLHGKSIWKYYSENRDENVHFINAMCEAVNEFHKNLNCTYDFEQFKNIIDIGGGSGAFLIPILEKQPQTKGVIFDLECVIRETTKIVKSHANIANRCKAIAGDFFRSVPSGGDCYVLKSIVHGWNDSNATKILKNVRKQMNENTKLLIIESLLPGGNVSHPSKVLDLHLMAVTEGRERSLSDFKYLVSQCNLKINKVITLPVCLTDIIEVVIA</sequence>
<dbReference type="GO" id="GO:0032259">
    <property type="term" value="P:methylation"/>
    <property type="evidence" value="ECO:0007669"/>
    <property type="project" value="UniProtKB-KW"/>
</dbReference>
<keyword evidence="3" id="KW-0949">S-adenosyl-L-methionine</keyword>
<feature type="domain" description="O-methyltransferase C-terminal" evidence="9">
    <location>
        <begin position="115"/>
        <end position="317"/>
    </location>
</feature>
<dbReference type="EC" id="2.1.1.4" evidence="5"/>
<evidence type="ECO:0000259" key="9">
    <source>
        <dbReference type="Pfam" id="PF00891"/>
    </source>
</evidence>
<dbReference type="InterPro" id="IPR029063">
    <property type="entry name" value="SAM-dependent_MTases_sf"/>
</dbReference>
<proteinExistence type="predicted"/>
<dbReference type="GO" id="GO:0046983">
    <property type="term" value="F:protein dimerization activity"/>
    <property type="evidence" value="ECO:0007669"/>
    <property type="project" value="InterPro"/>
</dbReference>
<dbReference type="SUPFAM" id="SSF46785">
    <property type="entry name" value="Winged helix' DNA-binding domain"/>
    <property type="match status" value="1"/>
</dbReference>
<name>A0A443S3D2_9ACAR</name>
<dbReference type="InterPro" id="IPR012967">
    <property type="entry name" value="COMT_dimerisation"/>
</dbReference>
<dbReference type="Gene3D" id="3.40.50.150">
    <property type="entry name" value="Vaccinia Virus protein VP39"/>
    <property type="match status" value="1"/>
</dbReference>
<evidence type="ECO:0000256" key="4">
    <source>
        <dbReference type="ARBA" id="ARBA00037645"/>
    </source>
</evidence>
<dbReference type="InterPro" id="IPR036388">
    <property type="entry name" value="WH-like_DNA-bd_sf"/>
</dbReference>
<dbReference type="SUPFAM" id="SSF53335">
    <property type="entry name" value="S-adenosyl-L-methionine-dependent methyltransferases"/>
    <property type="match status" value="1"/>
</dbReference>
<evidence type="ECO:0000313" key="11">
    <source>
        <dbReference type="EMBL" id="RWS22048.1"/>
    </source>
</evidence>
<gene>
    <name evidence="11" type="ORF">B4U80_11715</name>
</gene>
<organism evidence="11 12">
    <name type="scientific">Leptotrombidium deliense</name>
    <dbReference type="NCBI Taxonomy" id="299467"/>
    <lineage>
        <taxon>Eukaryota</taxon>
        <taxon>Metazoa</taxon>
        <taxon>Ecdysozoa</taxon>
        <taxon>Arthropoda</taxon>
        <taxon>Chelicerata</taxon>
        <taxon>Arachnida</taxon>
        <taxon>Acari</taxon>
        <taxon>Acariformes</taxon>
        <taxon>Trombidiformes</taxon>
        <taxon>Prostigmata</taxon>
        <taxon>Anystina</taxon>
        <taxon>Parasitengona</taxon>
        <taxon>Trombiculoidea</taxon>
        <taxon>Trombiculidae</taxon>
        <taxon>Leptotrombidium</taxon>
    </lineage>
</organism>